<sequence>MKTHTRNVVHLKLPSSTPKAELIRDTVCTSLRELHLSMDILQGFFICYGLKEKLASSYLHQPYFYPISPFHVVQKDTLQEVIR</sequence>
<evidence type="ECO:0000313" key="2">
    <source>
        <dbReference type="Proteomes" id="UP001497382"/>
    </source>
</evidence>
<dbReference type="EMBL" id="CAXIEN010000121">
    <property type="protein sequence ID" value="CAL1279372.1"/>
    <property type="molecule type" value="Genomic_DNA"/>
</dbReference>
<comment type="caution">
    <text evidence="1">The sequence shown here is derived from an EMBL/GenBank/DDBJ whole genome shotgun (WGS) entry which is preliminary data.</text>
</comment>
<dbReference type="Proteomes" id="UP001497382">
    <property type="component" value="Unassembled WGS sequence"/>
</dbReference>
<dbReference type="AlphaFoldDB" id="A0AAV2A5S4"/>
<gene>
    <name evidence="1" type="ORF">LARSCL_LOCUS10316</name>
</gene>
<name>A0AAV2A5S4_9ARAC</name>
<reference evidence="1 2" key="1">
    <citation type="submission" date="2024-04" db="EMBL/GenBank/DDBJ databases">
        <authorList>
            <person name="Rising A."/>
            <person name="Reimegard J."/>
            <person name="Sonavane S."/>
            <person name="Akerstrom W."/>
            <person name="Nylinder S."/>
            <person name="Hedman E."/>
            <person name="Kallberg Y."/>
        </authorList>
    </citation>
    <scope>NUCLEOTIDE SEQUENCE [LARGE SCALE GENOMIC DNA]</scope>
</reference>
<feature type="non-terminal residue" evidence="1">
    <location>
        <position position="83"/>
    </location>
</feature>
<protein>
    <submittedName>
        <fullName evidence="1">Uncharacterized protein</fullName>
    </submittedName>
</protein>
<organism evidence="1 2">
    <name type="scientific">Larinioides sclopetarius</name>
    <dbReference type="NCBI Taxonomy" id="280406"/>
    <lineage>
        <taxon>Eukaryota</taxon>
        <taxon>Metazoa</taxon>
        <taxon>Ecdysozoa</taxon>
        <taxon>Arthropoda</taxon>
        <taxon>Chelicerata</taxon>
        <taxon>Arachnida</taxon>
        <taxon>Araneae</taxon>
        <taxon>Araneomorphae</taxon>
        <taxon>Entelegynae</taxon>
        <taxon>Araneoidea</taxon>
        <taxon>Araneidae</taxon>
        <taxon>Larinioides</taxon>
    </lineage>
</organism>
<evidence type="ECO:0000313" key="1">
    <source>
        <dbReference type="EMBL" id="CAL1279372.1"/>
    </source>
</evidence>
<proteinExistence type="predicted"/>
<keyword evidence="2" id="KW-1185">Reference proteome</keyword>
<accession>A0AAV2A5S4</accession>